<proteinExistence type="predicted"/>
<comment type="caution">
    <text evidence="2">The sequence shown here is derived from an EMBL/GenBank/DDBJ whole genome shotgun (WGS) entry which is preliminary data.</text>
</comment>
<dbReference type="Gene3D" id="3.10.450.160">
    <property type="entry name" value="inner membrane protein cigr"/>
    <property type="match status" value="1"/>
</dbReference>
<accession>A0A2S9JBD1</accession>
<name>A0A2S9JBD1_9HYPH</name>
<dbReference type="InterPro" id="IPR024572">
    <property type="entry name" value="RcnB"/>
</dbReference>
<gene>
    <name evidence="2" type="ORF">C5750_22025</name>
</gene>
<dbReference type="Pfam" id="PF11776">
    <property type="entry name" value="RcnB"/>
    <property type="match status" value="1"/>
</dbReference>
<dbReference type="EMBL" id="PVBT01000008">
    <property type="protein sequence ID" value="PRD50021.1"/>
    <property type="molecule type" value="Genomic_DNA"/>
</dbReference>
<evidence type="ECO:0000256" key="1">
    <source>
        <dbReference type="SAM" id="SignalP"/>
    </source>
</evidence>
<dbReference type="AlphaFoldDB" id="A0A2S9JBD1"/>
<sequence length="122" mass="14139">MVFDHKPCNERGTNMKKIALAALALSLIATPAAFAQQQQGYGHQQQDRMVKKRIVNERTVVKKTRWVRGHKLPGNYRRNVVRDYHRYHLKTPPRGYHWVRVNNDYVMVSIASGIIASMIQGR</sequence>
<keyword evidence="1" id="KW-0732">Signal</keyword>
<keyword evidence="2" id="KW-0812">Transmembrane</keyword>
<reference evidence="2 3" key="1">
    <citation type="submission" date="2018-02" db="EMBL/GenBank/DDBJ databases">
        <title>The draft genome of Phyllobacterium myrsinacearum DSM5892.</title>
        <authorList>
            <person name="Li L."/>
            <person name="Liu L."/>
            <person name="Zhang X."/>
            <person name="Wang T."/>
        </authorList>
    </citation>
    <scope>NUCLEOTIDE SEQUENCE [LARGE SCALE GENOMIC DNA]</scope>
    <source>
        <strain evidence="2 3">DSM 5892</strain>
    </source>
</reference>
<evidence type="ECO:0000313" key="3">
    <source>
        <dbReference type="Proteomes" id="UP000238563"/>
    </source>
</evidence>
<organism evidence="2 3">
    <name type="scientific">Phyllobacterium myrsinacearum</name>
    <dbReference type="NCBI Taxonomy" id="28101"/>
    <lineage>
        <taxon>Bacteria</taxon>
        <taxon>Pseudomonadati</taxon>
        <taxon>Pseudomonadota</taxon>
        <taxon>Alphaproteobacteria</taxon>
        <taxon>Hyphomicrobiales</taxon>
        <taxon>Phyllobacteriaceae</taxon>
        <taxon>Phyllobacterium</taxon>
    </lineage>
</organism>
<protein>
    <submittedName>
        <fullName evidence="2">Transmembrane signal peptide protein</fullName>
    </submittedName>
</protein>
<feature type="chain" id="PRO_5015728519" evidence="1">
    <location>
        <begin position="36"/>
        <end position="122"/>
    </location>
</feature>
<dbReference type="Proteomes" id="UP000238563">
    <property type="component" value="Unassembled WGS sequence"/>
</dbReference>
<feature type="signal peptide" evidence="1">
    <location>
        <begin position="1"/>
        <end position="35"/>
    </location>
</feature>
<keyword evidence="2" id="KW-0472">Membrane</keyword>
<keyword evidence="3" id="KW-1185">Reference proteome</keyword>
<evidence type="ECO:0000313" key="2">
    <source>
        <dbReference type="EMBL" id="PRD50021.1"/>
    </source>
</evidence>
<dbReference type="OrthoDB" id="9808839at2"/>